<name>A0A4Q4PDW3_9PLEO</name>
<evidence type="ECO:0000313" key="4">
    <source>
        <dbReference type="Proteomes" id="UP000292340"/>
    </source>
</evidence>
<evidence type="ECO:0000313" key="2">
    <source>
        <dbReference type="EMBL" id="RYN28598.1"/>
    </source>
</evidence>
<sequence length="65" mass="7205">MLRAWGRRAAQSADYQVEYMSWDKDGSKVHNKAAGSRRSSRKYDVRKGPFENGGGAAQQKAKSDG</sequence>
<keyword evidence="5" id="KW-1185">Reference proteome</keyword>
<dbReference type="OrthoDB" id="10376067at2759"/>
<evidence type="ECO:0000256" key="1">
    <source>
        <dbReference type="SAM" id="MobiDB-lite"/>
    </source>
</evidence>
<dbReference type="EMBL" id="PDXF01000031">
    <property type="protein sequence ID" value="RYN97178.1"/>
    <property type="molecule type" value="Genomic_DNA"/>
</dbReference>
<proteinExistence type="predicted"/>
<dbReference type="AlphaFoldDB" id="A0A4Q4PDW3"/>
<protein>
    <submittedName>
        <fullName evidence="2">Uncharacterized protein</fullName>
    </submittedName>
</protein>
<comment type="caution">
    <text evidence="2">The sequence shown here is derived from an EMBL/GenBank/DDBJ whole genome shotgun (WGS) entry which is preliminary data.</text>
</comment>
<reference evidence="2 5" key="2">
    <citation type="journal article" date="2019" name="bioRxiv">
        <title>Genomics, evolutionary history and diagnostics of the Alternaria alternata species group including apple and Asian pear pathotypes.</title>
        <authorList>
            <person name="Armitage A.D."/>
            <person name="Cockerton H.M."/>
            <person name="Sreenivasaprasad S."/>
            <person name="Woodhall J.W."/>
            <person name="Lane C.R."/>
            <person name="Harrison R.J."/>
            <person name="Clarkson J.P."/>
        </authorList>
    </citation>
    <scope>NUCLEOTIDE SEQUENCE</scope>
    <source>
        <strain evidence="2">FERA 1164</strain>
        <strain evidence="5">FERA 635</strain>
    </source>
</reference>
<dbReference type="Proteomes" id="UP000293195">
    <property type="component" value="Unassembled WGS sequence"/>
</dbReference>
<organism evidence="2 4">
    <name type="scientific">Alternaria tenuissima</name>
    <dbReference type="NCBI Taxonomy" id="119927"/>
    <lineage>
        <taxon>Eukaryota</taxon>
        <taxon>Fungi</taxon>
        <taxon>Dikarya</taxon>
        <taxon>Ascomycota</taxon>
        <taxon>Pezizomycotina</taxon>
        <taxon>Dothideomycetes</taxon>
        <taxon>Pleosporomycetidae</taxon>
        <taxon>Pleosporales</taxon>
        <taxon>Pleosporineae</taxon>
        <taxon>Pleosporaceae</taxon>
        <taxon>Alternaria</taxon>
        <taxon>Alternaria sect. Alternaria</taxon>
        <taxon>Alternaria alternata complex</taxon>
    </lineage>
</organism>
<evidence type="ECO:0000313" key="5">
    <source>
        <dbReference type="Proteomes" id="UP000293195"/>
    </source>
</evidence>
<gene>
    <name evidence="2" type="ORF">AA0115_g5650</name>
    <name evidence="3" type="ORF">AA0119_g7681</name>
</gene>
<evidence type="ECO:0000313" key="3">
    <source>
        <dbReference type="EMBL" id="RYN97178.1"/>
    </source>
</evidence>
<reference evidence="2" key="1">
    <citation type="submission" date="2017-10" db="EMBL/GenBank/DDBJ databases">
        <authorList>
            <person name="Armitage A.D."/>
            <person name="Barbara D.J."/>
            <person name="Woodhall J.W."/>
            <person name="Sreenivasaprasad S."/>
            <person name="Lane C.R."/>
            <person name="Clarkson J.P."/>
            <person name="Harrison R.J."/>
        </authorList>
    </citation>
    <scope>NUCLEOTIDE SEQUENCE</scope>
    <source>
        <strain evidence="2">FERA 1164</strain>
        <strain evidence="3">FERA 635</strain>
    </source>
</reference>
<accession>A0A4Q4PDW3</accession>
<dbReference type="Proteomes" id="UP000292340">
    <property type="component" value="Unassembled WGS sequence"/>
</dbReference>
<feature type="region of interest" description="Disordered" evidence="1">
    <location>
        <begin position="24"/>
        <end position="65"/>
    </location>
</feature>
<dbReference type="EMBL" id="PDXB01000012">
    <property type="protein sequence ID" value="RYN28598.1"/>
    <property type="molecule type" value="Genomic_DNA"/>
</dbReference>